<feature type="signal peptide" evidence="1">
    <location>
        <begin position="1"/>
        <end position="17"/>
    </location>
</feature>
<sequence>MPLTACAVWTGAAAAGAADTAGAGWTAVAVGQAGVETEVAEIWVMGAPVIGKGAKRGRGKAASHFLMTG</sequence>
<evidence type="ECO:0000313" key="2">
    <source>
        <dbReference type="EMBL" id="OZI45853.1"/>
    </source>
</evidence>
<protein>
    <submittedName>
        <fullName evidence="2">Uncharacterized protein</fullName>
    </submittedName>
</protein>
<accession>A0A261TB37</accession>
<organism evidence="2 3">
    <name type="scientific">Bordetella genomosp. 5</name>
    <dbReference type="NCBI Taxonomy" id="1395608"/>
    <lineage>
        <taxon>Bacteria</taxon>
        <taxon>Pseudomonadati</taxon>
        <taxon>Pseudomonadota</taxon>
        <taxon>Betaproteobacteria</taxon>
        <taxon>Burkholderiales</taxon>
        <taxon>Alcaligenaceae</taxon>
        <taxon>Bordetella</taxon>
    </lineage>
</organism>
<evidence type="ECO:0000256" key="1">
    <source>
        <dbReference type="SAM" id="SignalP"/>
    </source>
</evidence>
<keyword evidence="1" id="KW-0732">Signal</keyword>
<comment type="caution">
    <text evidence="2">The sequence shown here is derived from an EMBL/GenBank/DDBJ whole genome shotgun (WGS) entry which is preliminary data.</text>
</comment>
<dbReference type="Proteomes" id="UP000216913">
    <property type="component" value="Unassembled WGS sequence"/>
</dbReference>
<feature type="chain" id="PRO_5012560008" evidence="1">
    <location>
        <begin position="18"/>
        <end position="69"/>
    </location>
</feature>
<gene>
    <name evidence="2" type="ORF">CAL25_21785</name>
</gene>
<reference evidence="2 3" key="1">
    <citation type="submission" date="2017-05" db="EMBL/GenBank/DDBJ databases">
        <title>Complete and WGS of Bordetella genogroups.</title>
        <authorList>
            <person name="Spilker T."/>
            <person name="LiPuma J."/>
        </authorList>
    </citation>
    <scope>NUCLEOTIDE SEQUENCE [LARGE SCALE GENOMIC DNA]</scope>
    <source>
        <strain evidence="2 3">AU10456</strain>
    </source>
</reference>
<dbReference type="AlphaFoldDB" id="A0A261TB37"/>
<proteinExistence type="predicted"/>
<dbReference type="EMBL" id="NEVP01000012">
    <property type="protein sequence ID" value="OZI45853.1"/>
    <property type="molecule type" value="Genomic_DNA"/>
</dbReference>
<name>A0A261TB37_9BORD</name>
<evidence type="ECO:0000313" key="3">
    <source>
        <dbReference type="Proteomes" id="UP000216913"/>
    </source>
</evidence>
<keyword evidence="3" id="KW-1185">Reference proteome</keyword>